<gene>
    <name evidence="4" type="ORF">Thiowin_04716</name>
</gene>
<evidence type="ECO:0000313" key="5">
    <source>
        <dbReference type="Proteomes" id="UP001432180"/>
    </source>
</evidence>
<keyword evidence="4" id="KW-0132">Cell division</keyword>
<dbReference type="InterPro" id="IPR007730">
    <property type="entry name" value="SPOR-like_dom"/>
</dbReference>
<dbReference type="Proteomes" id="UP001432180">
    <property type="component" value="Chromosome"/>
</dbReference>
<organism evidence="4 5">
    <name type="scientific">Thiorhodovibrio winogradskyi</name>
    <dbReference type="NCBI Taxonomy" id="77007"/>
    <lineage>
        <taxon>Bacteria</taxon>
        <taxon>Pseudomonadati</taxon>
        <taxon>Pseudomonadota</taxon>
        <taxon>Gammaproteobacteria</taxon>
        <taxon>Chromatiales</taxon>
        <taxon>Chromatiaceae</taxon>
        <taxon>Thiorhodovibrio</taxon>
    </lineage>
</organism>
<protein>
    <submittedName>
        <fullName evidence="4">Cell division protein FtsN</fullName>
    </submittedName>
</protein>
<reference evidence="4 5" key="1">
    <citation type="journal article" date="2023" name="Microorganisms">
        <title>Thiorhodovibrio frisius and Trv. litoralis spp. nov., Two Novel Members from a Clade of Fastidious Purple Sulfur Bacteria That Exhibit Unique Red-Shifted Light-Harvesting Capabilities.</title>
        <authorList>
            <person name="Methner A."/>
            <person name="Kuzyk S.B."/>
            <person name="Petersen J."/>
            <person name="Bauer S."/>
            <person name="Brinkmann H."/>
            <person name="Sichau K."/>
            <person name="Wanner G."/>
            <person name="Wolf J."/>
            <person name="Neumann-Schaal M."/>
            <person name="Henke P."/>
            <person name="Tank M."/>
            <person name="Sproer C."/>
            <person name="Bunk B."/>
            <person name="Overmann J."/>
        </authorList>
    </citation>
    <scope>NUCLEOTIDE SEQUENCE [LARGE SCALE GENOMIC DNA]</scope>
    <source>
        <strain evidence="4 5">DSM 6702</strain>
    </source>
</reference>
<dbReference type="RefSeq" id="WP_328985328.1">
    <property type="nucleotide sequence ID" value="NZ_CP121472.1"/>
</dbReference>
<dbReference type="Pfam" id="PF05036">
    <property type="entry name" value="SPOR"/>
    <property type="match status" value="1"/>
</dbReference>
<feature type="region of interest" description="Disordered" evidence="1">
    <location>
        <begin position="45"/>
        <end position="69"/>
    </location>
</feature>
<feature type="domain" description="SPOR" evidence="3">
    <location>
        <begin position="123"/>
        <end position="200"/>
    </location>
</feature>
<proteinExistence type="predicted"/>
<feature type="transmembrane region" description="Helical" evidence="2">
    <location>
        <begin position="21"/>
        <end position="42"/>
    </location>
</feature>
<dbReference type="EMBL" id="CP121472">
    <property type="protein sequence ID" value="WPL19579.1"/>
    <property type="molecule type" value="Genomic_DNA"/>
</dbReference>
<dbReference type="PROSITE" id="PS51724">
    <property type="entry name" value="SPOR"/>
    <property type="match status" value="1"/>
</dbReference>
<name>A0ABZ0SFX8_9GAMM</name>
<keyword evidence="5" id="KW-1185">Reference proteome</keyword>
<evidence type="ECO:0000256" key="1">
    <source>
        <dbReference type="SAM" id="MobiDB-lite"/>
    </source>
</evidence>
<feature type="region of interest" description="Disordered" evidence="1">
    <location>
        <begin position="82"/>
        <end position="130"/>
    </location>
</feature>
<dbReference type="Gene3D" id="3.30.70.1070">
    <property type="entry name" value="Sporulation related repeat"/>
    <property type="match status" value="1"/>
</dbReference>
<accession>A0ABZ0SFX8</accession>
<feature type="compositionally biased region" description="Low complexity" evidence="1">
    <location>
        <begin position="97"/>
        <end position="127"/>
    </location>
</feature>
<sequence>MAKTATRSSSSSRKRDRPRSTGAFWFLLGTLVGAFGMGLAWMRHDRLPTPPAKPSTAEAPKPKPTFDFYETLPREEVLVPIEETVKRNSPLPPLTPKPAGEAPATTAKPAAQTPPTQSPTQTQTSATKYRLQVGSFRDFADAERRKAELALLGFSVNIVEAEVGGAKTYRLRSAPADKAGAEALGKKLQAQGVSSMAVRDN</sequence>
<evidence type="ECO:0000259" key="3">
    <source>
        <dbReference type="PROSITE" id="PS51724"/>
    </source>
</evidence>
<keyword evidence="2" id="KW-0812">Transmembrane</keyword>
<keyword evidence="2" id="KW-0472">Membrane</keyword>
<keyword evidence="4" id="KW-0131">Cell cycle</keyword>
<feature type="region of interest" description="Disordered" evidence="1">
    <location>
        <begin position="1"/>
        <end position="20"/>
    </location>
</feature>
<dbReference type="GO" id="GO:0051301">
    <property type="term" value="P:cell division"/>
    <property type="evidence" value="ECO:0007669"/>
    <property type="project" value="UniProtKB-KW"/>
</dbReference>
<dbReference type="SUPFAM" id="SSF110997">
    <property type="entry name" value="Sporulation related repeat"/>
    <property type="match status" value="1"/>
</dbReference>
<evidence type="ECO:0000313" key="4">
    <source>
        <dbReference type="EMBL" id="WPL19579.1"/>
    </source>
</evidence>
<keyword evidence="2" id="KW-1133">Transmembrane helix</keyword>
<evidence type="ECO:0000256" key="2">
    <source>
        <dbReference type="SAM" id="Phobius"/>
    </source>
</evidence>
<dbReference type="InterPro" id="IPR036680">
    <property type="entry name" value="SPOR-like_sf"/>
</dbReference>